<evidence type="ECO:0000256" key="2">
    <source>
        <dbReference type="ARBA" id="ARBA00022898"/>
    </source>
</evidence>
<dbReference type="Proteomes" id="UP000245884">
    <property type="component" value="Unassembled WGS sequence"/>
</dbReference>
<dbReference type="GO" id="GO:0016846">
    <property type="term" value="F:carbon-sulfur lyase activity"/>
    <property type="evidence" value="ECO:0007669"/>
    <property type="project" value="TreeGrafter"/>
</dbReference>
<proteinExistence type="inferred from homology"/>
<dbReference type="InterPro" id="IPR000277">
    <property type="entry name" value="Cys/Met-Metab_PyrdxlP-dep_enz"/>
</dbReference>
<keyword evidence="2 3" id="KW-0663">Pyridoxal phosphate</keyword>
<evidence type="ECO:0000313" key="7">
    <source>
        <dbReference type="Proteomes" id="UP000245884"/>
    </source>
</evidence>
<feature type="region of interest" description="Disordered" evidence="5">
    <location>
        <begin position="1"/>
        <end position="30"/>
    </location>
</feature>
<dbReference type="Pfam" id="PF01053">
    <property type="entry name" value="Cys_Met_Meta_PP"/>
    <property type="match status" value="1"/>
</dbReference>
<dbReference type="InterPro" id="IPR015421">
    <property type="entry name" value="PyrdxlP-dep_Trfase_major"/>
</dbReference>
<reference evidence="6 7" key="1">
    <citation type="journal article" date="2018" name="Mol. Biol. Evol.">
        <title>Broad Genomic Sampling Reveals a Smut Pathogenic Ancestry of the Fungal Clade Ustilaginomycotina.</title>
        <authorList>
            <person name="Kijpornyongpan T."/>
            <person name="Mondo S.J."/>
            <person name="Barry K."/>
            <person name="Sandor L."/>
            <person name="Lee J."/>
            <person name="Lipzen A."/>
            <person name="Pangilinan J."/>
            <person name="LaButti K."/>
            <person name="Hainaut M."/>
            <person name="Henrissat B."/>
            <person name="Grigoriev I.V."/>
            <person name="Spatafora J.W."/>
            <person name="Aime M.C."/>
        </authorList>
    </citation>
    <scope>NUCLEOTIDE SEQUENCE [LARGE SCALE GENOMIC DNA]</scope>
    <source>
        <strain evidence="6 7">MCA 5214</strain>
    </source>
</reference>
<evidence type="ECO:0000256" key="1">
    <source>
        <dbReference type="ARBA" id="ARBA00001933"/>
    </source>
</evidence>
<dbReference type="PIRSF" id="PIRSF001434">
    <property type="entry name" value="CGS"/>
    <property type="match status" value="1"/>
</dbReference>
<dbReference type="GeneID" id="37028318"/>
<dbReference type="Gene3D" id="3.40.640.10">
    <property type="entry name" value="Type I PLP-dependent aspartate aminotransferase-like (Major domain)"/>
    <property type="match status" value="1"/>
</dbReference>
<dbReference type="PANTHER" id="PTHR11808">
    <property type="entry name" value="TRANS-SULFURATION ENZYME FAMILY MEMBER"/>
    <property type="match status" value="1"/>
</dbReference>
<dbReference type="GO" id="GO:0019346">
    <property type="term" value="P:transsulfuration"/>
    <property type="evidence" value="ECO:0007669"/>
    <property type="project" value="InterPro"/>
</dbReference>
<dbReference type="STRING" id="1569628.A0A316UME9"/>
<evidence type="ECO:0000313" key="6">
    <source>
        <dbReference type="EMBL" id="PWN26429.1"/>
    </source>
</evidence>
<dbReference type="GO" id="GO:0005737">
    <property type="term" value="C:cytoplasm"/>
    <property type="evidence" value="ECO:0007669"/>
    <property type="project" value="TreeGrafter"/>
</dbReference>
<evidence type="ECO:0000256" key="4">
    <source>
        <dbReference type="RuleBase" id="RU362118"/>
    </source>
</evidence>
<feature type="compositionally biased region" description="Basic and acidic residues" evidence="5">
    <location>
        <begin position="351"/>
        <end position="362"/>
    </location>
</feature>
<evidence type="ECO:0000256" key="3">
    <source>
        <dbReference type="PIRSR" id="PIRSR001434-2"/>
    </source>
</evidence>
<dbReference type="EMBL" id="KZ819671">
    <property type="protein sequence ID" value="PWN26429.1"/>
    <property type="molecule type" value="Genomic_DNA"/>
</dbReference>
<dbReference type="AlphaFoldDB" id="A0A316UME9"/>
<dbReference type="SUPFAM" id="SSF53383">
    <property type="entry name" value="PLP-dependent transferases"/>
    <property type="match status" value="1"/>
</dbReference>
<dbReference type="InterPro" id="IPR015422">
    <property type="entry name" value="PyrdxlP-dep_Trfase_small"/>
</dbReference>
<dbReference type="RefSeq" id="XP_025361041.1">
    <property type="nucleotide sequence ID" value="XM_025506495.1"/>
</dbReference>
<sequence>MASDRTSSFHPGGARDGSLAPQHLPHHADDLEPSLSTLLLHADEPDLSLNPVGPVAPDVNLSTTYRHAHPSSELYEMPHDQYDWQKPQAHIYSRYTQDSRNRVEQVLSSLLGGHAVTYASGLNAAFAVALHYQPRVIALRRGYFGCHESFKTYAKTKGDVQFIDLDAPYPASTPNSPLLVWLETPLNPSGEARDIAHYASLAHQAGGKLAVDATFAPPPLQNPFKQGADCVMHSGTKYFGGHSDLLVGVVAVKDAEEAKRLWHDRTYLGSPPGNLESYLLLRSLRTLTVRVEKQSQTATKLAQWLWTLCPRNEEAKVQNERDFVIRKSGIVGWVAHGSLQPRGPNMQDTGSGKKPEGVDFDPRAQMPGGFSPTFSLRISGGQHNGGARAAYLPHQTAFWIPATSLGGVESLIEQRILAEASEDPGTIRLSVGLEAFEDLQADLRRALLRVLELDGAQGGGKGGQLRWRLAEVKLEAEQKAAKERGEA</sequence>
<protein>
    <submittedName>
        <fullName evidence="6">Cystathionine gamma-synthase</fullName>
    </submittedName>
</protein>
<evidence type="ECO:0000256" key="5">
    <source>
        <dbReference type="SAM" id="MobiDB-lite"/>
    </source>
</evidence>
<dbReference type="GO" id="GO:0030170">
    <property type="term" value="F:pyridoxal phosphate binding"/>
    <property type="evidence" value="ECO:0007669"/>
    <property type="project" value="InterPro"/>
</dbReference>
<dbReference type="PANTHER" id="PTHR11808:SF35">
    <property type="entry name" value="CYSTATHIONINE GAMMA-SYNTHASE (AFU_ORTHOLOGUE AFUA_7G01590)"/>
    <property type="match status" value="1"/>
</dbReference>
<organism evidence="6 7">
    <name type="scientific">Jaminaea rosea</name>
    <dbReference type="NCBI Taxonomy" id="1569628"/>
    <lineage>
        <taxon>Eukaryota</taxon>
        <taxon>Fungi</taxon>
        <taxon>Dikarya</taxon>
        <taxon>Basidiomycota</taxon>
        <taxon>Ustilaginomycotina</taxon>
        <taxon>Exobasidiomycetes</taxon>
        <taxon>Microstromatales</taxon>
        <taxon>Microstromatales incertae sedis</taxon>
        <taxon>Jaminaea</taxon>
    </lineage>
</organism>
<keyword evidence="7" id="KW-1185">Reference proteome</keyword>
<feature type="modified residue" description="N6-(pyridoxal phosphate)lysine" evidence="3">
    <location>
        <position position="237"/>
    </location>
</feature>
<comment type="similarity">
    <text evidence="4">Belongs to the trans-sulfuration enzymes family.</text>
</comment>
<comment type="cofactor">
    <cofactor evidence="1 4">
        <name>pyridoxal 5'-phosphate</name>
        <dbReference type="ChEBI" id="CHEBI:597326"/>
    </cofactor>
</comment>
<dbReference type="InterPro" id="IPR015424">
    <property type="entry name" value="PyrdxlP-dep_Trfase"/>
</dbReference>
<gene>
    <name evidence="6" type="ORF">BDZ90DRAFT_233075</name>
</gene>
<dbReference type="Gene3D" id="3.90.1150.10">
    <property type="entry name" value="Aspartate Aminotransferase, domain 1"/>
    <property type="match status" value="1"/>
</dbReference>
<dbReference type="OrthoDB" id="3512640at2759"/>
<accession>A0A316UME9</accession>
<name>A0A316UME9_9BASI</name>
<feature type="region of interest" description="Disordered" evidence="5">
    <location>
        <begin position="338"/>
        <end position="363"/>
    </location>
</feature>